<dbReference type="EMBL" id="MCGN01000009">
    <property type="protein sequence ID" value="ORY93579.1"/>
    <property type="molecule type" value="Genomic_DNA"/>
</dbReference>
<organism evidence="2 3">
    <name type="scientific">Syncephalastrum racemosum</name>
    <name type="common">Filamentous fungus</name>
    <dbReference type="NCBI Taxonomy" id="13706"/>
    <lineage>
        <taxon>Eukaryota</taxon>
        <taxon>Fungi</taxon>
        <taxon>Fungi incertae sedis</taxon>
        <taxon>Mucoromycota</taxon>
        <taxon>Mucoromycotina</taxon>
        <taxon>Mucoromycetes</taxon>
        <taxon>Mucorales</taxon>
        <taxon>Syncephalastraceae</taxon>
        <taxon>Syncephalastrum</taxon>
    </lineage>
</organism>
<dbReference type="CDD" id="cd00084">
    <property type="entry name" value="HMG-box_SF"/>
    <property type="match status" value="1"/>
</dbReference>
<feature type="region of interest" description="Disordered" evidence="1">
    <location>
        <begin position="329"/>
        <end position="356"/>
    </location>
</feature>
<dbReference type="AlphaFoldDB" id="A0A1X2H596"/>
<sequence>MNDIQLKRITEFHNAIKKQAVDLAEELGVDVQDIEKSINLPLQQKQKQTQELWGGPQPRKSNVWSQLLREVSKSGKDMKVTELSSAAKKVYTAMTDEERAALQERADADWKERFESDKMKKKICKSMAAWTASAKISGMHCVTLFYNEDENSKLPTVLASTPAAVEVARDSMLGEIFRVDMFKHQKGIKAQTILPQELSSEFQSKLKVSRTRANRNSMVELPTFHESWKNGSFGDKHFQYIRQSLLKLYNEELAKLGQEPMQYLPWARIRKHMLHTSARDRLVPTHDSFPFHARHFEDITTMKAKYCKHIMDAVVRGKFRFEWKGSDYAERDTTTESSFEEDATDGSEDLGVSDDE</sequence>
<evidence type="ECO:0000256" key="1">
    <source>
        <dbReference type="SAM" id="MobiDB-lite"/>
    </source>
</evidence>
<comment type="caution">
    <text evidence="2">The sequence shown here is derived from an EMBL/GenBank/DDBJ whole genome shotgun (WGS) entry which is preliminary data.</text>
</comment>
<proteinExistence type="predicted"/>
<keyword evidence="3" id="KW-1185">Reference proteome</keyword>
<name>A0A1X2H596_SYNRA</name>
<dbReference type="OrthoDB" id="2267610at2759"/>
<gene>
    <name evidence="2" type="ORF">BCR43DRAFT_497194</name>
</gene>
<evidence type="ECO:0000313" key="3">
    <source>
        <dbReference type="Proteomes" id="UP000242180"/>
    </source>
</evidence>
<evidence type="ECO:0000313" key="2">
    <source>
        <dbReference type="EMBL" id="ORY93579.1"/>
    </source>
</evidence>
<dbReference type="InParanoid" id="A0A1X2H596"/>
<protein>
    <submittedName>
        <fullName evidence="2">Uncharacterized protein</fullName>
    </submittedName>
</protein>
<dbReference type="Proteomes" id="UP000242180">
    <property type="component" value="Unassembled WGS sequence"/>
</dbReference>
<reference evidence="2 3" key="1">
    <citation type="submission" date="2016-07" db="EMBL/GenBank/DDBJ databases">
        <title>Pervasive Adenine N6-methylation of Active Genes in Fungi.</title>
        <authorList>
            <consortium name="DOE Joint Genome Institute"/>
            <person name="Mondo S.J."/>
            <person name="Dannebaum R.O."/>
            <person name="Kuo R.C."/>
            <person name="Labutti K."/>
            <person name="Haridas S."/>
            <person name="Kuo A."/>
            <person name="Salamov A."/>
            <person name="Ahrendt S.R."/>
            <person name="Lipzen A."/>
            <person name="Sullivan W."/>
            <person name="Andreopoulos W.B."/>
            <person name="Clum A."/>
            <person name="Lindquist E."/>
            <person name="Daum C."/>
            <person name="Ramamoorthy G.K."/>
            <person name="Gryganskyi A."/>
            <person name="Culley D."/>
            <person name="Magnuson J.K."/>
            <person name="James T.Y."/>
            <person name="O'Malley M.A."/>
            <person name="Stajich J.E."/>
            <person name="Spatafora J.W."/>
            <person name="Visel A."/>
            <person name="Grigoriev I.V."/>
        </authorList>
    </citation>
    <scope>NUCLEOTIDE SEQUENCE [LARGE SCALE GENOMIC DNA]</scope>
    <source>
        <strain evidence="2 3">NRRL 2496</strain>
    </source>
</reference>
<feature type="compositionally biased region" description="Acidic residues" evidence="1">
    <location>
        <begin position="338"/>
        <end position="356"/>
    </location>
</feature>
<accession>A0A1X2H596</accession>